<evidence type="ECO:0000313" key="2">
    <source>
        <dbReference type="Proteomes" id="UP000812287"/>
    </source>
</evidence>
<proteinExistence type="predicted"/>
<accession>A0A9P7VJV4</accession>
<keyword evidence="2" id="KW-1185">Reference proteome</keyword>
<dbReference type="Proteomes" id="UP000812287">
    <property type="component" value="Unassembled WGS sequence"/>
</dbReference>
<gene>
    <name evidence="1" type="ORF">BT62DRAFT_461868</name>
</gene>
<dbReference type="EMBL" id="MU250555">
    <property type="protein sequence ID" value="KAG7441962.1"/>
    <property type="molecule type" value="Genomic_DNA"/>
</dbReference>
<dbReference type="GeneID" id="66103290"/>
<evidence type="ECO:0000313" key="1">
    <source>
        <dbReference type="EMBL" id="KAG7441962.1"/>
    </source>
</evidence>
<organism evidence="1 2">
    <name type="scientific">Guyanagaster necrorhizus</name>
    <dbReference type="NCBI Taxonomy" id="856835"/>
    <lineage>
        <taxon>Eukaryota</taxon>
        <taxon>Fungi</taxon>
        <taxon>Dikarya</taxon>
        <taxon>Basidiomycota</taxon>
        <taxon>Agaricomycotina</taxon>
        <taxon>Agaricomycetes</taxon>
        <taxon>Agaricomycetidae</taxon>
        <taxon>Agaricales</taxon>
        <taxon>Marasmiineae</taxon>
        <taxon>Physalacriaceae</taxon>
        <taxon>Guyanagaster</taxon>
    </lineage>
</organism>
<comment type="caution">
    <text evidence="1">The sequence shown here is derived from an EMBL/GenBank/DDBJ whole genome shotgun (WGS) entry which is preliminary data.</text>
</comment>
<dbReference type="AlphaFoldDB" id="A0A9P7VJV4"/>
<sequence>MPENRVQTTRSSNTTIMLRSSGVRIEDLALFYLHFTGGRLVSTFRAPTKWRSARGFKAPEIWRTVFQPDLLSRTNVQRGHLGKKDGMQ</sequence>
<name>A0A9P7VJV4_9AGAR</name>
<reference evidence="1" key="1">
    <citation type="submission" date="2020-11" db="EMBL/GenBank/DDBJ databases">
        <title>Adaptations for nitrogen fixation in a non-lichenized fungal sporocarp promotes dispersal by wood-feeding termites.</title>
        <authorList>
            <consortium name="DOE Joint Genome Institute"/>
            <person name="Koch R.A."/>
            <person name="Yoon G."/>
            <person name="Arayal U."/>
            <person name="Lail K."/>
            <person name="Amirebrahimi M."/>
            <person name="Labutti K."/>
            <person name="Lipzen A."/>
            <person name="Riley R."/>
            <person name="Barry K."/>
            <person name="Henrissat B."/>
            <person name="Grigoriev I.V."/>
            <person name="Herr J.R."/>
            <person name="Aime M.C."/>
        </authorList>
    </citation>
    <scope>NUCLEOTIDE SEQUENCE</scope>
    <source>
        <strain evidence="1">MCA 3950</strain>
    </source>
</reference>
<protein>
    <submittedName>
        <fullName evidence="1">Uncharacterized protein</fullName>
    </submittedName>
</protein>
<dbReference type="RefSeq" id="XP_043035462.1">
    <property type="nucleotide sequence ID" value="XM_043180994.1"/>
</dbReference>